<reference evidence="2" key="2">
    <citation type="submission" date="2020-09" db="EMBL/GenBank/DDBJ databases">
        <authorList>
            <person name="Sun Q."/>
            <person name="Ohkuma M."/>
        </authorList>
    </citation>
    <scope>NUCLEOTIDE SEQUENCE</scope>
    <source>
        <strain evidence="2">JCM 15325</strain>
    </source>
</reference>
<evidence type="ECO:0000313" key="3">
    <source>
        <dbReference type="Proteomes" id="UP000654670"/>
    </source>
</evidence>
<dbReference type="EMBL" id="BMOK01000010">
    <property type="protein sequence ID" value="GGL58886.1"/>
    <property type="molecule type" value="Genomic_DNA"/>
</dbReference>
<keyword evidence="3" id="KW-1185">Reference proteome</keyword>
<dbReference type="AlphaFoldDB" id="A0A917S4Z8"/>
<dbReference type="SUPFAM" id="SSF53850">
    <property type="entry name" value="Periplasmic binding protein-like II"/>
    <property type="match status" value="1"/>
</dbReference>
<dbReference type="Gene3D" id="3.40.190.10">
    <property type="entry name" value="Periplasmic binding protein-like II"/>
    <property type="match status" value="2"/>
</dbReference>
<reference evidence="2" key="1">
    <citation type="journal article" date="2014" name="Int. J. Syst. Evol. Microbiol.">
        <title>Complete genome sequence of Corynebacterium casei LMG S-19264T (=DSM 44701T), isolated from a smear-ripened cheese.</title>
        <authorList>
            <consortium name="US DOE Joint Genome Institute (JGI-PGF)"/>
            <person name="Walter F."/>
            <person name="Albersmeier A."/>
            <person name="Kalinowski J."/>
            <person name="Ruckert C."/>
        </authorList>
    </citation>
    <scope>NUCLEOTIDE SEQUENCE</scope>
    <source>
        <strain evidence="2">JCM 15325</strain>
    </source>
</reference>
<dbReference type="Pfam" id="PF13416">
    <property type="entry name" value="SBP_bac_8"/>
    <property type="match status" value="1"/>
</dbReference>
<feature type="signal peptide" evidence="1">
    <location>
        <begin position="1"/>
        <end position="27"/>
    </location>
</feature>
<sequence>MKAKSKMSGLLCLLIIGALIFALSGCASSNGSGANTASSGQKTVIEYWHVNAQTQGGQAVDELVKEFNAQSKDVKVVAKFNPDMYKGLMQNLQAEKAAGKTPALVQIGWAYLDYFSNNFSYLDPNEAIQKYDPTSKSFLKDNFLPNVLDLAKTSKGKQAGIPYSLSTPILYLNKDILKQAGLSQDGPKTWQDVQQFAKTIKDKTQKYGFYMQEPGDTWAQQALMLSNGAKIIDHGKAAFDSPEGVQAYQLYADMVLKDKSALHVPWDQGVTAFINGNVGMLYTTVAQMSNIEKGAKFNVSSIPSPPFVGKQPKVPAGGSFLAITAQTEAQQKAAWEFEKFLYGVKSMATWTEATGYVPPRKDVATAKDGLKDFVAKNPMINSALVQMGKAVPWTSFPGNSGLQAEQTMIDTRDKILGGQASVASALKDAQQQINQLQK</sequence>
<gene>
    <name evidence="2" type="ORF">GCM10007968_23570</name>
</gene>
<organism evidence="2 3">
    <name type="scientific">Sporolactobacillus putidus</name>
    <dbReference type="NCBI Taxonomy" id="492735"/>
    <lineage>
        <taxon>Bacteria</taxon>
        <taxon>Bacillati</taxon>
        <taxon>Bacillota</taxon>
        <taxon>Bacilli</taxon>
        <taxon>Bacillales</taxon>
        <taxon>Sporolactobacillaceae</taxon>
        <taxon>Sporolactobacillus</taxon>
    </lineage>
</organism>
<dbReference type="Proteomes" id="UP000654670">
    <property type="component" value="Unassembled WGS sequence"/>
</dbReference>
<dbReference type="PANTHER" id="PTHR43649">
    <property type="entry name" value="ARABINOSE-BINDING PROTEIN-RELATED"/>
    <property type="match status" value="1"/>
</dbReference>
<dbReference type="CDD" id="cd14748">
    <property type="entry name" value="PBP2_UgpB"/>
    <property type="match status" value="1"/>
</dbReference>
<dbReference type="PROSITE" id="PS51257">
    <property type="entry name" value="PROKAR_LIPOPROTEIN"/>
    <property type="match status" value="1"/>
</dbReference>
<dbReference type="InterPro" id="IPR050490">
    <property type="entry name" value="Bact_solute-bd_prot1"/>
</dbReference>
<dbReference type="InterPro" id="IPR006059">
    <property type="entry name" value="SBP"/>
</dbReference>
<protein>
    <submittedName>
        <fullName evidence="2">ABC transporter substrate-binding protein</fullName>
    </submittedName>
</protein>
<dbReference type="PANTHER" id="PTHR43649:SF12">
    <property type="entry name" value="DIACETYLCHITOBIOSE BINDING PROTEIN DASA"/>
    <property type="match status" value="1"/>
</dbReference>
<dbReference type="RefSeq" id="WP_229727593.1">
    <property type="nucleotide sequence ID" value="NZ_BMOK01000010.1"/>
</dbReference>
<feature type="chain" id="PRO_5038910855" evidence="1">
    <location>
        <begin position="28"/>
        <end position="438"/>
    </location>
</feature>
<name>A0A917S4Z8_9BACL</name>
<evidence type="ECO:0000256" key="1">
    <source>
        <dbReference type="SAM" id="SignalP"/>
    </source>
</evidence>
<accession>A0A917S4Z8</accession>
<keyword evidence="1" id="KW-0732">Signal</keyword>
<comment type="caution">
    <text evidence="2">The sequence shown here is derived from an EMBL/GenBank/DDBJ whole genome shotgun (WGS) entry which is preliminary data.</text>
</comment>
<proteinExistence type="predicted"/>
<evidence type="ECO:0000313" key="2">
    <source>
        <dbReference type="EMBL" id="GGL58886.1"/>
    </source>
</evidence>